<sequence length="491" mass="49997">MTEPLSGGSRTAEPELCRVSVIGGNTQLDVGLPATVPIAAFIGDLVALIGSRDTDITESEDGAAPLRAEHWTLARLGREAIAPSRSLTEAEVLDGELLVLRSVGAKESPALFDDVIDAVSRLTADDFRGWSPTAAKWTGLITAVVAVLLALVVLAIERGRSDGLAAPFLAIGAGLAAGGAAAIAARRYADEVAAGWISLCSVLLFFGGGTLSVPGDLGSPHLLLGFSVTLVAATALYRATGTGAVLCSVSVTIALFGGIAALVRMVWEPALPKIAAGVLVVAITLLSAIPRLAAMLARLPVPPVPTAGAAIDPADHEPRPTIEGIGAIGATALPSAAGLGLRARAANLYQTGMIAGVTVAVFAGALGTADLFGHVRWQGITLAVISAIILCLRGRSFADLTQAGAMILGGAAIVAGLLTGLALGDHDRLLIGGALLLAFAVSVLFFGVIGPHIEITPVTRRLGELFEYALIIGLIPLVLWVMGVYGMARNL</sequence>
<comment type="similarity">
    <text evidence="2">Belongs to the EccD/Snm4 family.</text>
</comment>
<proteinExistence type="inferred from homology"/>
<dbReference type="NCBIfam" id="TIGR03920">
    <property type="entry name" value="T7SS_EccD"/>
    <property type="match status" value="1"/>
</dbReference>
<evidence type="ECO:0000313" key="9">
    <source>
        <dbReference type="EMBL" id="MBH0777577.1"/>
    </source>
</evidence>
<dbReference type="Gene3D" id="3.10.20.90">
    <property type="entry name" value="Phosphatidylinositol 3-kinase Catalytic Subunit, Chain A, domain 1"/>
    <property type="match status" value="1"/>
</dbReference>
<evidence type="ECO:0000256" key="3">
    <source>
        <dbReference type="ARBA" id="ARBA00022475"/>
    </source>
</evidence>
<evidence type="ECO:0000313" key="10">
    <source>
        <dbReference type="Proteomes" id="UP000655751"/>
    </source>
</evidence>
<feature type="transmembrane region" description="Helical" evidence="7">
    <location>
        <begin position="465"/>
        <end position="488"/>
    </location>
</feature>
<comment type="caution">
    <text evidence="9">The sequence shown here is derived from an EMBL/GenBank/DDBJ whole genome shotgun (WGS) entry which is preliminary data.</text>
</comment>
<dbReference type="InterPro" id="IPR024962">
    <property type="entry name" value="YukD-like"/>
</dbReference>
<name>A0A931N3B3_9NOCA</name>
<keyword evidence="3" id="KW-1003">Cell membrane</keyword>
<dbReference type="Pfam" id="PF19053">
    <property type="entry name" value="EccD"/>
    <property type="match status" value="1"/>
</dbReference>
<keyword evidence="4 7" id="KW-0812">Transmembrane</keyword>
<comment type="subcellular location">
    <subcellularLocation>
        <location evidence="1">Cell membrane</location>
        <topology evidence="1">Multi-pass membrane protein</topology>
    </subcellularLocation>
</comment>
<feature type="domain" description="EccD-like transmembrane" evidence="8">
    <location>
        <begin position="136"/>
        <end position="491"/>
    </location>
</feature>
<dbReference type="Pfam" id="PF08817">
    <property type="entry name" value="YukD"/>
    <property type="match status" value="1"/>
</dbReference>
<keyword evidence="10" id="KW-1185">Reference proteome</keyword>
<evidence type="ECO:0000256" key="6">
    <source>
        <dbReference type="ARBA" id="ARBA00023136"/>
    </source>
</evidence>
<feature type="transmembrane region" description="Helical" evidence="7">
    <location>
        <begin position="270"/>
        <end position="289"/>
    </location>
</feature>
<evidence type="ECO:0000256" key="7">
    <source>
        <dbReference type="SAM" id="Phobius"/>
    </source>
</evidence>
<organism evidence="9 10">
    <name type="scientific">Nocardia bovistercoris</name>
    <dbReference type="NCBI Taxonomy" id="2785916"/>
    <lineage>
        <taxon>Bacteria</taxon>
        <taxon>Bacillati</taxon>
        <taxon>Actinomycetota</taxon>
        <taxon>Actinomycetes</taxon>
        <taxon>Mycobacteriales</taxon>
        <taxon>Nocardiaceae</taxon>
        <taxon>Nocardia</taxon>
    </lineage>
</organism>
<feature type="transmembrane region" description="Helical" evidence="7">
    <location>
        <begin position="348"/>
        <end position="369"/>
    </location>
</feature>
<evidence type="ECO:0000256" key="4">
    <source>
        <dbReference type="ARBA" id="ARBA00022692"/>
    </source>
</evidence>
<feature type="transmembrane region" description="Helical" evidence="7">
    <location>
        <begin position="244"/>
        <end position="264"/>
    </location>
</feature>
<feature type="transmembrane region" description="Helical" evidence="7">
    <location>
        <begin position="219"/>
        <end position="237"/>
    </location>
</feature>
<feature type="transmembrane region" description="Helical" evidence="7">
    <location>
        <begin position="168"/>
        <end position="185"/>
    </location>
</feature>
<evidence type="ECO:0000256" key="1">
    <source>
        <dbReference type="ARBA" id="ARBA00004651"/>
    </source>
</evidence>
<accession>A0A931N3B3</accession>
<dbReference type="EMBL" id="JADMLG010000005">
    <property type="protein sequence ID" value="MBH0777577.1"/>
    <property type="molecule type" value="Genomic_DNA"/>
</dbReference>
<feature type="transmembrane region" description="Helical" evidence="7">
    <location>
        <begin position="137"/>
        <end position="156"/>
    </location>
</feature>
<protein>
    <submittedName>
        <fullName evidence="9">Type VII secretion integral membrane protein EccD</fullName>
    </submittedName>
</protein>
<reference evidence="9" key="1">
    <citation type="submission" date="2020-11" db="EMBL/GenBank/DDBJ databases">
        <title>Nocardia NEAU-351.nov., a novel actinomycete isolated from the cow dung.</title>
        <authorList>
            <person name="Zhang X."/>
        </authorList>
    </citation>
    <scope>NUCLEOTIDE SEQUENCE</scope>
    <source>
        <strain evidence="9">NEAU-351</strain>
    </source>
</reference>
<evidence type="ECO:0000259" key="8">
    <source>
        <dbReference type="Pfam" id="PF19053"/>
    </source>
</evidence>
<keyword evidence="5 7" id="KW-1133">Transmembrane helix</keyword>
<gene>
    <name evidence="9" type="primary">eccD</name>
    <name evidence="9" type="ORF">IT779_14965</name>
</gene>
<keyword evidence="6 7" id="KW-0472">Membrane</keyword>
<dbReference type="InterPro" id="IPR044049">
    <property type="entry name" value="EccD_transm"/>
</dbReference>
<feature type="transmembrane region" description="Helical" evidence="7">
    <location>
        <begin position="192"/>
        <end position="213"/>
    </location>
</feature>
<feature type="transmembrane region" description="Helical" evidence="7">
    <location>
        <begin position="404"/>
        <end position="423"/>
    </location>
</feature>
<dbReference type="PIRSF" id="PIRSF017804">
    <property type="entry name" value="Secretion_EccD1"/>
    <property type="match status" value="1"/>
</dbReference>
<dbReference type="GO" id="GO:0005886">
    <property type="term" value="C:plasma membrane"/>
    <property type="evidence" value="ECO:0007669"/>
    <property type="project" value="UniProtKB-SubCell"/>
</dbReference>
<dbReference type="RefSeq" id="WP_196149905.1">
    <property type="nucleotide sequence ID" value="NZ_JADMLG010000005.1"/>
</dbReference>
<evidence type="ECO:0000256" key="5">
    <source>
        <dbReference type="ARBA" id="ARBA00022989"/>
    </source>
</evidence>
<dbReference type="InterPro" id="IPR006707">
    <property type="entry name" value="T7SS_EccD"/>
</dbReference>
<feature type="transmembrane region" description="Helical" evidence="7">
    <location>
        <begin position="429"/>
        <end position="453"/>
    </location>
</feature>
<evidence type="ECO:0000256" key="2">
    <source>
        <dbReference type="ARBA" id="ARBA00006162"/>
    </source>
</evidence>
<dbReference type="AlphaFoldDB" id="A0A931N3B3"/>
<dbReference type="Proteomes" id="UP000655751">
    <property type="component" value="Unassembled WGS sequence"/>
</dbReference>